<dbReference type="EMBL" id="JABEBT010000018">
    <property type="protein sequence ID" value="KAF7637583.1"/>
    <property type="molecule type" value="Genomic_DNA"/>
</dbReference>
<organism evidence="2 3">
    <name type="scientific">Meloidogyne graminicola</name>
    <dbReference type="NCBI Taxonomy" id="189291"/>
    <lineage>
        <taxon>Eukaryota</taxon>
        <taxon>Metazoa</taxon>
        <taxon>Ecdysozoa</taxon>
        <taxon>Nematoda</taxon>
        <taxon>Chromadorea</taxon>
        <taxon>Rhabditida</taxon>
        <taxon>Tylenchina</taxon>
        <taxon>Tylenchomorpha</taxon>
        <taxon>Tylenchoidea</taxon>
        <taxon>Meloidogynidae</taxon>
        <taxon>Meloidogyninae</taxon>
        <taxon>Meloidogyne</taxon>
    </lineage>
</organism>
<evidence type="ECO:0000313" key="2">
    <source>
        <dbReference type="EMBL" id="KAF7637583.1"/>
    </source>
</evidence>
<reference evidence="2" key="1">
    <citation type="journal article" date="2020" name="Ecol. Evol.">
        <title>Genome structure and content of the rice root-knot nematode (Meloidogyne graminicola).</title>
        <authorList>
            <person name="Phan N.T."/>
            <person name="Danchin E.G.J."/>
            <person name="Klopp C."/>
            <person name="Perfus-Barbeoch L."/>
            <person name="Kozlowski D.K."/>
            <person name="Koutsovoulos G.D."/>
            <person name="Lopez-Roques C."/>
            <person name="Bouchez O."/>
            <person name="Zahm M."/>
            <person name="Besnard G."/>
            <person name="Bellafiore S."/>
        </authorList>
    </citation>
    <scope>NUCLEOTIDE SEQUENCE</scope>
    <source>
        <strain evidence="2">VN-18</strain>
    </source>
</reference>
<sequence length="135" mass="15349">MSRTRSGKSPQQPKQIVLALKAAQPKPQDQPEAQPTPPAQHHSALERRVRKSQTNKESSNQNQFTIREWVANHKSSQDNVDHQSIRHTRPYQFWVENQDGLNLSVDLSEELSSARQINVNRLSTINEVGSSTDDE</sequence>
<gene>
    <name evidence="2" type="ORF">Mgra_00002841</name>
</gene>
<evidence type="ECO:0000313" key="3">
    <source>
        <dbReference type="Proteomes" id="UP000605970"/>
    </source>
</evidence>
<name>A0A8S9ZV57_9BILA</name>
<proteinExistence type="predicted"/>
<feature type="region of interest" description="Disordered" evidence="1">
    <location>
        <begin position="1"/>
        <end position="83"/>
    </location>
</feature>
<evidence type="ECO:0000256" key="1">
    <source>
        <dbReference type="SAM" id="MobiDB-lite"/>
    </source>
</evidence>
<comment type="caution">
    <text evidence="2">The sequence shown here is derived from an EMBL/GenBank/DDBJ whole genome shotgun (WGS) entry which is preliminary data.</text>
</comment>
<dbReference type="AlphaFoldDB" id="A0A8S9ZV57"/>
<protein>
    <submittedName>
        <fullName evidence="2">Uncharacterized protein</fullName>
    </submittedName>
</protein>
<keyword evidence="3" id="KW-1185">Reference proteome</keyword>
<dbReference type="Proteomes" id="UP000605970">
    <property type="component" value="Unassembled WGS sequence"/>
</dbReference>
<accession>A0A8S9ZV57</accession>
<feature type="compositionally biased region" description="Polar residues" evidence="1">
    <location>
        <begin position="55"/>
        <end position="65"/>
    </location>
</feature>
<feature type="compositionally biased region" description="Polar residues" evidence="1">
    <location>
        <begin position="1"/>
        <end position="14"/>
    </location>
</feature>